<dbReference type="InterPro" id="IPR023299">
    <property type="entry name" value="ATPase_P-typ_cyto_dom_N"/>
</dbReference>
<evidence type="ECO:0000256" key="5">
    <source>
        <dbReference type="ARBA" id="ARBA00022741"/>
    </source>
</evidence>
<dbReference type="PANTHER" id="PTHR43520:SF8">
    <property type="entry name" value="P-TYPE CU(+) TRANSPORTER"/>
    <property type="match status" value="1"/>
</dbReference>
<name>C5J7E9_MESCH</name>
<dbReference type="InterPro" id="IPR001757">
    <property type="entry name" value="P_typ_ATPase"/>
</dbReference>
<dbReference type="InterPro" id="IPR008250">
    <property type="entry name" value="ATPase_P-typ_transduc_dom_A_sf"/>
</dbReference>
<dbReference type="GO" id="GO:0043682">
    <property type="term" value="F:P-type divalent copper transporter activity"/>
    <property type="evidence" value="ECO:0007669"/>
    <property type="project" value="TreeGrafter"/>
</dbReference>
<dbReference type="SUPFAM" id="SSF81653">
    <property type="entry name" value="Calcium ATPase, transduction domain A"/>
    <property type="match status" value="1"/>
</dbReference>
<dbReference type="Gene3D" id="2.70.150.10">
    <property type="entry name" value="Calcium-transporting ATPase, cytoplasmic transduction domain A"/>
    <property type="match status" value="1"/>
</dbReference>
<evidence type="ECO:0000313" key="14">
    <source>
        <dbReference type="Proteomes" id="UP000001491"/>
    </source>
</evidence>
<dbReference type="AlphaFoldDB" id="C5J7E9"/>
<dbReference type="PRINTS" id="PR00119">
    <property type="entry name" value="CATATPASE"/>
</dbReference>
<keyword evidence="4 11" id="KW-0479">Metal-binding</keyword>
<feature type="transmembrane region" description="Helical" evidence="11">
    <location>
        <begin position="88"/>
        <end position="107"/>
    </location>
</feature>
<organism evidence="13 14">
    <name type="scientific">Mesomycoplasma conjunctivae (strain ATCC 25834 / NCTC 10147 / HRC/581)</name>
    <name type="common">Mycoplasma conjunctivae</name>
    <dbReference type="NCBI Taxonomy" id="572263"/>
    <lineage>
        <taxon>Bacteria</taxon>
        <taxon>Bacillati</taxon>
        <taxon>Mycoplasmatota</taxon>
        <taxon>Mycoplasmoidales</taxon>
        <taxon>Metamycoplasmataceae</taxon>
        <taxon>Mesomycoplasma</taxon>
    </lineage>
</organism>
<dbReference type="NCBIfam" id="TIGR01525">
    <property type="entry name" value="ATPase-IB_hvy"/>
    <property type="match status" value="1"/>
</dbReference>
<keyword evidence="10" id="KW-0694">RNA-binding</keyword>
<dbReference type="HOGENOM" id="CLU_001771_11_2_14"/>
<keyword evidence="3 11" id="KW-0812">Transmembrane</keyword>
<dbReference type="InterPro" id="IPR018303">
    <property type="entry name" value="ATPase_P-typ_P_site"/>
</dbReference>
<keyword evidence="7" id="KW-1278">Translocase</keyword>
<dbReference type="GO" id="GO:0016887">
    <property type="term" value="F:ATP hydrolysis activity"/>
    <property type="evidence" value="ECO:0007669"/>
    <property type="project" value="InterPro"/>
</dbReference>
<evidence type="ECO:0000313" key="13">
    <source>
        <dbReference type="EMBL" id="CAT05412.1"/>
    </source>
</evidence>
<keyword evidence="8 11" id="KW-1133">Transmembrane helix</keyword>
<dbReference type="Pfam" id="PF00702">
    <property type="entry name" value="Hydrolase"/>
    <property type="match status" value="1"/>
</dbReference>
<dbReference type="KEGG" id="mco:MCJ_007300"/>
<dbReference type="EMBL" id="FM864216">
    <property type="protein sequence ID" value="CAT05412.1"/>
    <property type="molecule type" value="Genomic_DNA"/>
</dbReference>
<dbReference type="SUPFAM" id="SSF56784">
    <property type="entry name" value="HAD-like"/>
    <property type="match status" value="1"/>
</dbReference>
<feature type="transmembrane region" description="Helical" evidence="11">
    <location>
        <begin position="119"/>
        <end position="138"/>
    </location>
</feature>
<keyword evidence="11" id="KW-1003">Cell membrane</keyword>
<dbReference type="InterPro" id="IPR059000">
    <property type="entry name" value="ATPase_P-type_domA"/>
</dbReference>
<gene>
    <name evidence="13" type="ordered locus">MCJ_007300</name>
</gene>
<evidence type="ECO:0000259" key="12">
    <source>
        <dbReference type="Pfam" id="PF00122"/>
    </source>
</evidence>
<evidence type="ECO:0000256" key="2">
    <source>
        <dbReference type="ARBA" id="ARBA00006024"/>
    </source>
</evidence>
<evidence type="ECO:0000256" key="9">
    <source>
        <dbReference type="ARBA" id="ARBA00023136"/>
    </source>
</evidence>
<dbReference type="Pfam" id="PF00122">
    <property type="entry name" value="E1-E2_ATPase"/>
    <property type="match status" value="1"/>
</dbReference>
<dbReference type="InterPro" id="IPR023214">
    <property type="entry name" value="HAD_sf"/>
</dbReference>
<dbReference type="GO" id="GO:0003723">
    <property type="term" value="F:RNA binding"/>
    <property type="evidence" value="ECO:0007669"/>
    <property type="project" value="UniProtKB-KW"/>
</dbReference>
<keyword evidence="6 11" id="KW-0067">ATP-binding</keyword>
<feature type="transmembrane region" description="Helical" evidence="11">
    <location>
        <begin position="642"/>
        <end position="659"/>
    </location>
</feature>
<dbReference type="InterPro" id="IPR023298">
    <property type="entry name" value="ATPase_P-typ_TM_dom_sf"/>
</dbReference>
<keyword evidence="9 11" id="KW-0472">Membrane</keyword>
<comment type="subcellular location">
    <subcellularLocation>
        <location evidence="11">Cell membrane</location>
    </subcellularLocation>
    <subcellularLocation>
        <location evidence="1">Endomembrane system</location>
        <topology evidence="1">Multi-pass membrane protein</topology>
    </subcellularLocation>
</comment>
<evidence type="ECO:0000256" key="4">
    <source>
        <dbReference type="ARBA" id="ARBA00022723"/>
    </source>
</evidence>
<keyword evidence="14" id="KW-1185">Reference proteome</keyword>
<evidence type="ECO:0000256" key="3">
    <source>
        <dbReference type="ARBA" id="ARBA00022692"/>
    </source>
</evidence>
<reference evidence="14" key="1">
    <citation type="journal article" date="2009" name="BMC Bioinformatics">
        <title>The Mycoplasma conjunctivae genome sequencing, annotation and analysis.</title>
        <authorList>
            <person name="Calderon-Copete S.P."/>
            <person name="Wigger G."/>
            <person name="Wunderlin C."/>
            <person name="Schmidheini T."/>
            <person name="Frey J."/>
            <person name="Quail M.A."/>
            <person name="Falquet L."/>
        </authorList>
    </citation>
    <scope>NUCLEOTIDE SEQUENCE [LARGE SCALE GENOMIC DNA]</scope>
    <source>
        <strain evidence="14">ATCC 25834 / NCTC 10147 / HRC/581</strain>
    </source>
</reference>
<protein>
    <submittedName>
        <fullName evidence="13">Heavy-metal transporting P-type ATPase</fullName>
    </submittedName>
</protein>
<dbReference type="eggNOG" id="COG2217">
    <property type="taxonomic scope" value="Bacteria"/>
</dbReference>
<dbReference type="PROSITE" id="PS00154">
    <property type="entry name" value="ATPASE_E1_E2"/>
    <property type="match status" value="1"/>
</dbReference>
<dbReference type="SUPFAM" id="SSF81665">
    <property type="entry name" value="Calcium ATPase, transmembrane domain M"/>
    <property type="match status" value="1"/>
</dbReference>
<dbReference type="InterPro" id="IPR036412">
    <property type="entry name" value="HAD-like_sf"/>
</dbReference>
<dbReference type="GO" id="GO:0005886">
    <property type="term" value="C:plasma membrane"/>
    <property type="evidence" value="ECO:0007669"/>
    <property type="project" value="UniProtKB-SubCell"/>
</dbReference>
<evidence type="ECO:0000256" key="11">
    <source>
        <dbReference type="RuleBase" id="RU362081"/>
    </source>
</evidence>
<evidence type="ECO:0000256" key="10">
    <source>
        <dbReference type="PROSITE-ProRule" id="PRU00182"/>
    </source>
</evidence>
<dbReference type="Gene3D" id="3.40.50.1000">
    <property type="entry name" value="HAD superfamily/HAD-like"/>
    <property type="match status" value="1"/>
</dbReference>
<dbReference type="GO" id="GO:0005507">
    <property type="term" value="F:copper ion binding"/>
    <property type="evidence" value="ECO:0007669"/>
    <property type="project" value="TreeGrafter"/>
</dbReference>
<dbReference type="PROSITE" id="PS50889">
    <property type="entry name" value="S4"/>
    <property type="match status" value="1"/>
</dbReference>
<sequence length="672" mass="75542">MLPNASTKKDNFKFKFNIFKIVLEVSIFIYVFAIFLIKNTKNDILANITTRTTLISVLFALAIIVISLEYKYFLSYKKVFKKIITMDLLIAVASHISFIYSLVNFIIKLANKDYQHLEMEFAEVSIVLFLFFNIGKYIESKLQSKSNVGIKDLLKLKNKNSFILVDGKKQEIPTFKIKVGDLVLVPKGQSIPVDGELDSDFASLDYSSITGESLPIDFKKGDKILSGSINISDVIIIRADKKSSDSFLTQTINRLETIFEEPSKIEKVSVKIVKYLTPSILVLSILTFIVWTIVSYSIGGFEKVYPSYRGPRNSGNIAGAIYPAITVLVISCPCAFGIAAPIAIYSSSILASKNKILFANSKIYEQIIKSKFIVFDKTGTLTYGKPQVKAYQGDENYLDIAKQLAQSSNHPISKAIVDFVKTPSKIISTQEIPGKGLVYKKGDELYELISFEYVKKDYKNIEQFDFSEIGNYTVLAKNQEIVLVFLIIDKIKKDSKSIISLLKKEGFECVISSGDNEKNVGFVAQQVGITRYYGNLNPFDKEKIVSELQQEGQVIFVGDGINDILATKKASLSMSFENGSNLNNSISDVSLLKTDLSLVYKTIEIVKRTNKLVKMNFIWAIFFNSLFIPLAIAGMIFPVLAMALMFFSSTFLIINTLFFKKRNEKFLDKKIV</sequence>
<dbReference type="PRINTS" id="PR00943">
    <property type="entry name" value="CUATPASE"/>
</dbReference>
<feature type="transmembrane region" description="Helical" evidence="11">
    <location>
        <begin position="44"/>
        <end position="68"/>
    </location>
</feature>
<proteinExistence type="inferred from homology"/>
<comment type="similarity">
    <text evidence="2 11">Belongs to the cation transport ATPase (P-type) (TC 3.A.3) family. Type IB subfamily.</text>
</comment>
<dbReference type="Proteomes" id="UP000001491">
    <property type="component" value="Chromosome"/>
</dbReference>
<evidence type="ECO:0000256" key="7">
    <source>
        <dbReference type="ARBA" id="ARBA00022967"/>
    </source>
</evidence>
<keyword evidence="5 11" id="KW-0547">Nucleotide-binding</keyword>
<dbReference type="SUPFAM" id="SSF81660">
    <property type="entry name" value="Metal cation-transporting ATPase, ATP-binding domain N"/>
    <property type="match status" value="1"/>
</dbReference>
<dbReference type="PANTHER" id="PTHR43520">
    <property type="entry name" value="ATP7, ISOFORM B"/>
    <property type="match status" value="1"/>
</dbReference>
<feature type="transmembrane region" description="Helical" evidence="11">
    <location>
        <begin position="21"/>
        <end position="38"/>
    </location>
</feature>
<accession>C5J7E9</accession>
<feature type="domain" description="P-type ATPase A" evidence="12">
    <location>
        <begin position="163"/>
        <end position="255"/>
    </location>
</feature>
<dbReference type="NCBIfam" id="TIGR01494">
    <property type="entry name" value="ATPase_P-type"/>
    <property type="match status" value="1"/>
</dbReference>
<feature type="transmembrane region" description="Helical" evidence="11">
    <location>
        <begin position="617"/>
        <end position="636"/>
    </location>
</feature>
<feature type="transmembrane region" description="Helical" evidence="11">
    <location>
        <begin position="280"/>
        <end position="301"/>
    </location>
</feature>
<evidence type="ECO:0000256" key="8">
    <source>
        <dbReference type="ARBA" id="ARBA00022989"/>
    </source>
</evidence>
<evidence type="ECO:0000256" key="6">
    <source>
        <dbReference type="ARBA" id="ARBA00022840"/>
    </source>
</evidence>
<dbReference type="GO" id="GO:0005524">
    <property type="term" value="F:ATP binding"/>
    <property type="evidence" value="ECO:0007669"/>
    <property type="project" value="UniProtKB-UniRule"/>
</dbReference>
<evidence type="ECO:0000256" key="1">
    <source>
        <dbReference type="ARBA" id="ARBA00004127"/>
    </source>
</evidence>
<dbReference type="GO" id="GO:0012505">
    <property type="term" value="C:endomembrane system"/>
    <property type="evidence" value="ECO:0007669"/>
    <property type="project" value="UniProtKB-SubCell"/>
</dbReference>
<dbReference type="Gene3D" id="3.40.1110.10">
    <property type="entry name" value="Calcium-transporting ATPase, cytoplasmic domain N"/>
    <property type="match status" value="1"/>
</dbReference>
<dbReference type="GO" id="GO:0055070">
    <property type="term" value="P:copper ion homeostasis"/>
    <property type="evidence" value="ECO:0007669"/>
    <property type="project" value="TreeGrafter"/>
</dbReference>
<dbReference type="InterPro" id="IPR027256">
    <property type="entry name" value="P-typ_ATPase_IB"/>
</dbReference>
<feature type="transmembrane region" description="Helical" evidence="11">
    <location>
        <begin position="321"/>
        <end position="345"/>
    </location>
</feature>